<keyword evidence="3 5" id="KW-0472">Membrane</keyword>
<dbReference type="Gene3D" id="3.30.420.40">
    <property type="match status" value="1"/>
</dbReference>
<dbReference type="InterPro" id="IPR050696">
    <property type="entry name" value="FtsA/MreB"/>
</dbReference>
<dbReference type="SUPFAM" id="SSF53067">
    <property type="entry name" value="Actin-like ATPase domain"/>
    <property type="match status" value="2"/>
</dbReference>
<evidence type="ECO:0000259" key="7">
    <source>
        <dbReference type="SMART" id="SM00842"/>
    </source>
</evidence>
<comment type="caution">
    <text evidence="8">The sequence shown here is derived from an EMBL/GenBank/DDBJ whole genome shotgun (WGS) entry which is preliminary data.</text>
</comment>
<dbReference type="Pfam" id="PF02491">
    <property type="entry name" value="SHS2_FTSA"/>
    <property type="match status" value="1"/>
</dbReference>
<comment type="similarity">
    <text evidence="5 6">Belongs to the FtsA/MreB family.</text>
</comment>
<sequence>MAQSEIITGIDIGTSKVKIVSLQRLADGGVQIIGAADNEMEGVTKGSIKSIEESVSSISECLEKAERMVGFPIENAVIGISGSHIMTQESKGVIAVAKANGEIQEDDVDRVIEAAQAVATPPNYEILHIIPRDFTVDSQEGIKDPIGMTGIRLEVNAQIILGLTAQIRNLTKCIYRTGVDIVDLVFSILANAESTLTKKQKELGVCLINIGAATTSMIVYEEGNILHTTVLPIGSNHVTNDIAIGLRIAIPTAEIIKLEYGQAIAKDISKRDEIDLSAIADTEKEGSMVSLKYISEIIQARLEELLEIVNSELKSINRDGLLPSGIVITGGGAKLPDLIELAKKKLNLPVFMGYPLEVNTTIDKVNDPEYTQALGLALWGMRHTGGKSSFTSGNFSSVEKAVDRMKGWFQSLLP</sequence>
<feature type="domain" description="SHS2" evidence="7">
    <location>
        <begin position="7"/>
        <end position="195"/>
    </location>
</feature>
<evidence type="ECO:0000256" key="3">
    <source>
        <dbReference type="ARBA" id="ARBA00023136"/>
    </source>
</evidence>
<keyword evidence="1 5" id="KW-1003">Cell membrane</keyword>
<dbReference type="CDD" id="cd24048">
    <property type="entry name" value="ASKHA_NBD_FtsA"/>
    <property type="match status" value="1"/>
</dbReference>
<dbReference type="PANTHER" id="PTHR32432:SF4">
    <property type="entry name" value="CELL DIVISION PROTEIN FTSA"/>
    <property type="match status" value="1"/>
</dbReference>
<dbReference type="AlphaFoldDB" id="A0A2M7RBV0"/>
<evidence type="ECO:0000256" key="4">
    <source>
        <dbReference type="ARBA" id="ARBA00023306"/>
    </source>
</evidence>
<dbReference type="InterPro" id="IPR020823">
    <property type="entry name" value="Cell_div_FtsA"/>
</dbReference>
<evidence type="ECO:0000256" key="6">
    <source>
        <dbReference type="PIRNR" id="PIRNR003101"/>
    </source>
</evidence>
<dbReference type="NCBIfam" id="TIGR01174">
    <property type="entry name" value="ftsA"/>
    <property type="match status" value="1"/>
</dbReference>
<evidence type="ECO:0000313" key="8">
    <source>
        <dbReference type="EMBL" id="PIY94238.1"/>
    </source>
</evidence>
<dbReference type="PIRSF" id="PIRSF003101">
    <property type="entry name" value="FtsA"/>
    <property type="match status" value="1"/>
</dbReference>
<evidence type="ECO:0000256" key="1">
    <source>
        <dbReference type="ARBA" id="ARBA00022475"/>
    </source>
</evidence>
<dbReference type="SMART" id="SM00842">
    <property type="entry name" value="FtsA"/>
    <property type="match status" value="1"/>
</dbReference>
<dbReference type="Gene3D" id="3.30.1490.110">
    <property type="match status" value="1"/>
</dbReference>
<dbReference type="PANTHER" id="PTHR32432">
    <property type="entry name" value="CELL DIVISION PROTEIN FTSA-RELATED"/>
    <property type="match status" value="1"/>
</dbReference>
<proteinExistence type="inferred from homology"/>
<evidence type="ECO:0000313" key="9">
    <source>
        <dbReference type="Proteomes" id="UP000228689"/>
    </source>
</evidence>
<accession>A0A2M7RBV0</accession>
<dbReference type="HAMAP" id="MF_02033">
    <property type="entry name" value="FtsA"/>
    <property type="match status" value="1"/>
</dbReference>
<comment type="subcellular location">
    <subcellularLocation>
        <location evidence="5">Cell membrane</location>
        <topology evidence="5">Peripheral membrane protein</topology>
        <orientation evidence="5">Cytoplasmic side</orientation>
    </subcellularLocation>
    <text evidence="5">Localizes to the Z ring in an FtsZ-dependent manner. Targeted to the membrane through a conserved C-terminal amphipathic helix.</text>
</comment>
<dbReference type="InterPro" id="IPR003494">
    <property type="entry name" value="SHS2_FtsA"/>
</dbReference>
<dbReference type="EMBL" id="PFMC01000070">
    <property type="protein sequence ID" value="PIY94238.1"/>
    <property type="molecule type" value="Genomic_DNA"/>
</dbReference>
<dbReference type="GO" id="GO:0032153">
    <property type="term" value="C:cell division site"/>
    <property type="evidence" value="ECO:0007669"/>
    <property type="project" value="UniProtKB-UniRule"/>
</dbReference>
<keyword evidence="4 5" id="KW-0131">Cell cycle</keyword>
<evidence type="ECO:0000256" key="2">
    <source>
        <dbReference type="ARBA" id="ARBA00022618"/>
    </source>
</evidence>
<dbReference type="GO" id="GO:0043093">
    <property type="term" value="P:FtsZ-dependent cytokinesis"/>
    <property type="evidence" value="ECO:0007669"/>
    <property type="project" value="UniProtKB-UniRule"/>
</dbReference>
<comment type="subunit">
    <text evidence="5">Self-interacts. Interacts with FtsZ.</text>
</comment>
<organism evidence="8 9">
    <name type="scientific">Candidatus Komeilibacteria bacterium CG_4_10_14_0_8_um_filter_37_78</name>
    <dbReference type="NCBI Taxonomy" id="1974471"/>
    <lineage>
        <taxon>Bacteria</taxon>
        <taxon>Candidatus Komeiliibacteriota</taxon>
    </lineage>
</organism>
<dbReference type="GO" id="GO:0009898">
    <property type="term" value="C:cytoplasmic side of plasma membrane"/>
    <property type="evidence" value="ECO:0007669"/>
    <property type="project" value="UniProtKB-UniRule"/>
</dbReference>
<dbReference type="Pfam" id="PF14450">
    <property type="entry name" value="FtsA"/>
    <property type="match status" value="1"/>
</dbReference>
<dbReference type="Proteomes" id="UP000228689">
    <property type="component" value="Unassembled WGS sequence"/>
</dbReference>
<evidence type="ECO:0000256" key="5">
    <source>
        <dbReference type="HAMAP-Rule" id="MF_02033"/>
    </source>
</evidence>
<protein>
    <recommendedName>
        <fullName evidence="5 6">Cell division protein FtsA</fullName>
    </recommendedName>
</protein>
<name>A0A2M7RBV0_9BACT</name>
<gene>
    <name evidence="5 8" type="primary">ftsA</name>
    <name evidence="8" type="ORF">COY67_02790</name>
</gene>
<dbReference type="InterPro" id="IPR043129">
    <property type="entry name" value="ATPase_NBD"/>
</dbReference>
<comment type="function">
    <text evidence="5 6">Cell division protein that is involved in the assembly of the Z ring. May serve as a membrane anchor for the Z ring.</text>
</comment>
<reference evidence="9" key="1">
    <citation type="submission" date="2017-09" db="EMBL/GenBank/DDBJ databases">
        <title>Depth-based differentiation of microbial function through sediment-hosted aquifers and enrichment of novel symbionts in the deep terrestrial subsurface.</title>
        <authorList>
            <person name="Probst A.J."/>
            <person name="Ladd B."/>
            <person name="Jarett J.K."/>
            <person name="Geller-Mcgrath D.E."/>
            <person name="Sieber C.M.K."/>
            <person name="Emerson J.B."/>
            <person name="Anantharaman K."/>
            <person name="Thomas B.C."/>
            <person name="Malmstrom R."/>
            <person name="Stieglmeier M."/>
            <person name="Klingl A."/>
            <person name="Woyke T."/>
            <person name="Ryan C.M."/>
            <person name="Banfield J.F."/>
        </authorList>
    </citation>
    <scope>NUCLEOTIDE SEQUENCE [LARGE SCALE GENOMIC DNA]</scope>
</reference>
<keyword evidence="2 5" id="KW-0132">Cell division</keyword>